<dbReference type="EMBL" id="MRZV01000249">
    <property type="protein sequence ID" value="PIK54406.1"/>
    <property type="molecule type" value="Genomic_DNA"/>
</dbReference>
<evidence type="ECO:0000256" key="6">
    <source>
        <dbReference type="ARBA" id="ARBA00023136"/>
    </source>
</evidence>
<dbReference type="SMART" id="SM00409">
    <property type="entry name" value="IG"/>
    <property type="match status" value="2"/>
</dbReference>
<dbReference type="Proteomes" id="UP000230750">
    <property type="component" value="Unassembled WGS sequence"/>
</dbReference>
<dbReference type="InterPro" id="IPR013783">
    <property type="entry name" value="Ig-like_fold"/>
</dbReference>
<feature type="domain" description="Immunoglobulin" evidence="13">
    <location>
        <begin position="68"/>
        <end position="165"/>
    </location>
</feature>
<evidence type="ECO:0000256" key="5">
    <source>
        <dbReference type="ARBA" id="ARBA00022989"/>
    </source>
</evidence>
<evidence type="ECO:0008006" key="16">
    <source>
        <dbReference type="Google" id="ProtNLM"/>
    </source>
</evidence>
<evidence type="ECO:0000313" key="14">
    <source>
        <dbReference type="EMBL" id="PIK54406.1"/>
    </source>
</evidence>
<keyword evidence="3 11" id="KW-0812">Transmembrane</keyword>
<accession>A0A2G8L2B8</accession>
<evidence type="ECO:0000256" key="7">
    <source>
        <dbReference type="ARBA" id="ARBA00023157"/>
    </source>
</evidence>
<comment type="caution">
    <text evidence="14">The sequence shown here is derived from an EMBL/GenBank/DDBJ whole genome shotgun (WGS) entry which is preliminary data.</text>
</comment>
<keyword evidence="15" id="KW-1185">Reference proteome</keyword>
<dbReference type="PANTHER" id="PTHR25466:SF9">
    <property type="entry name" value="FIBRONECTIN TYPE-III DOMAIN-CONTAINING PROTEIN"/>
    <property type="match status" value="1"/>
</dbReference>
<protein>
    <recommendedName>
        <fullName evidence="16">Ig-like domain-containing protein</fullName>
    </recommendedName>
</protein>
<proteinExistence type="predicted"/>
<feature type="domain" description="Immunoglobulin subtype 2" evidence="12">
    <location>
        <begin position="74"/>
        <end position="155"/>
    </location>
</feature>
<feature type="domain" description="Immunoglobulin" evidence="13">
    <location>
        <begin position="286"/>
        <end position="381"/>
    </location>
</feature>
<dbReference type="OrthoDB" id="6431884at2759"/>
<dbReference type="InterPro" id="IPR003599">
    <property type="entry name" value="Ig_sub"/>
</dbReference>
<feature type="non-terminal residue" evidence="14">
    <location>
        <position position="1"/>
    </location>
</feature>
<name>A0A2G8L2B8_STIJA</name>
<dbReference type="InterPro" id="IPR003598">
    <property type="entry name" value="Ig_sub2"/>
</dbReference>
<dbReference type="InterPro" id="IPR051713">
    <property type="entry name" value="T-cell_Activation_Regulation"/>
</dbReference>
<evidence type="ECO:0000313" key="15">
    <source>
        <dbReference type="Proteomes" id="UP000230750"/>
    </source>
</evidence>
<keyword evidence="4" id="KW-0732">Signal</keyword>
<feature type="domain" description="Immunoglobulin subtype 2" evidence="12">
    <location>
        <begin position="292"/>
        <end position="370"/>
    </location>
</feature>
<dbReference type="InterPro" id="IPR013106">
    <property type="entry name" value="Ig_V-set"/>
</dbReference>
<evidence type="ECO:0000259" key="12">
    <source>
        <dbReference type="SMART" id="SM00408"/>
    </source>
</evidence>
<dbReference type="PANTHER" id="PTHR25466">
    <property type="entry name" value="T-LYMPHOCYTE ACTIVATION ANTIGEN"/>
    <property type="match status" value="1"/>
</dbReference>
<keyword evidence="7" id="KW-1015">Disulfide bond</keyword>
<dbReference type="Pfam" id="PF07686">
    <property type="entry name" value="V-set"/>
    <property type="match status" value="1"/>
</dbReference>
<dbReference type="SMART" id="SM00408">
    <property type="entry name" value="IGc2"/>
    <property type="match status" value="2"/>
</dbReference>
<evidence type="ECO:0000259" key="13">
    <source>
        <dbReference type="SMART" id="SM00409"/>
    </source>
</evidence>
<dbReference type="SUPFAM" id="SSF48726">
    <property type="entry name" value="Immunoglobulin"/>
    <property type="match status" value="2"/>
</dbReference>
<keyword evidence="10" id="KW-0393">Immunoglobulin domain</keyword>
<gene>
    <name evidence="14" type="ORF">BSL78_08682</name>
</gene>
<evidence type="ECO:0000256" key="4">
    <source>
        <dbReference type="ARBA" id="ARBA00022729"/>
    </source>
</evidence>
<evidence type="ECO:0000256" key="3">
    <source>
        <dbReference type="ARBA" id="ARBA00022692"/>
    </source>
</evidence>
<dbReference type="InterPro" id="IPR036179">
    <property type="entry name" value="Ig-like_dom_sf"/>
</dbReference>
<dbReference type="AlphaFoldDB" id="A0A2G8L2B8"/>
<reference evidence="14 15" key="1">
    <citation type="journal article" date="2017" name="PLoS Biol.">
        <title>The sea cucumber genome provides insights into morphological evolution and visceral regeneration.</title>
        <authorList>
            <person name="Zhang X."/>
            <person name="Sun L."/>
            <person name="Yuan J."/>
            <person name="Sun Y."/>
            <person name="Gao Y."/>
            <person name="Zhang L."/>
            <person name="Li S."/>
            <person name="Dai H."/>
            <person name="Hamel J.F."/>
            <person name="Liu C."/>
            <person name="Yu Y."/>
            <person name="Liu S."/>
            <person name="Lin W."/>
            <person name="Guo K."/>
            <person name="Jin S."/>
            <person name="Xu P."/>
            <person name="Storey K.B."/>
            <person name="Huan P."/>
            <person name="Zhang T."/>
            <person name="Zhou Y."/>
            <person name="Zhang J."/>
            <person name="Lin C."/>
            <person name="Li X."/>
            <person name="Xing L."/>
            <person name="Huo D."/>
            <person name="Sun M."/>
            <person name="Wang L."/>
            <person name="Mercier A."/>
            <person name="Li F."/>
            <person name="Yang H."/>
            <person name="Xiang J."/>
        </authorList>
    </citation>
    <scope>NUCLEOTIDE SEQUENCE [LARGE SCALE GENOMIC DNA]</scope>
    <source>
        <strain evidence="14">Shaxun</strain>
        <tissue evidence="14">Muscle</tissue>
    </source>
</reference>
<sequence>KAEPQRYVRNFSKCSTVSSLTPTTETHLSKSILEIATIVKITLRPVVAFYLNVLIIIGLFGCVCAICQSPQYVEIGGSAVLKCDFDVNTYNVYWYKNVSDSIPLIRFEKGNVPPISGYGFVDASYTIGNKGSLIIFDVSKNEEGTYKVLSFNKNSSITEIHLVVVYAHGTCEGEFPLINYCKGQTTCLVDFDSFQRLGCSFGCTEPAVELRWYIKHVGYNETISVNDTEESNGTLTIFMSSIEINKYIEEPLTQLVCEARGAAIGTRVLQASIFIDNSDGWESNGGNTKYYQINSRAILLCGENTEPSTFIWEKITGNKTEVVMFYDGDRQHLPIGNSQWYATERSTLVVKQVDITSEGIYRCKLYDGENYGAYEITLIVLVSPSPPFLLVDGCPQNTQPCIVNINKNIAYFNLTCKVYEVYPQLTLHIENNFPQGLELRSHTNSTDGRNNRYSVRTSAVFQLSESFSYSEDMFITCRALGVGASAMNYPEKKIRISYGKRLKNKFKPVSMSRIY</sequence>
<keyword evidence="5 11" id="KW-1133">Transmembrane helix</keyword>
<dbReference type="GO" id="GO:0007166">
    <property type="term" value="P:cell surface receptor signaling pathway"/>
    <property type="evidence" value="ECO:0007669"/>
    <property type="project" value="TreeGrafter"/>
</dbReference>
<evidence type="ECO:0000256" key="2">
    <source>
        <dbReference type="ARBA" id="ARBA00022475"/>
    </source>
</evidence>
<keyword evidence="9" id="KW-0325">Glycoprotein</keyword>
<evidence type="ECO:0000256" key="10">
    <source>
        <dbReference type="ARBA" id="ARBA00023319"/>
    </source>
</evidence>
<dbReference type="GO" id="GO:0009897">
    <property type="term" value="C:external side of plasma membrane"/>
    <property type="evidence" value="ECO:0007669"/>
    <property type="project" value="TreeGrafter"/>
</dbReference>
<comment type="subcellular location">
    <subcellularLocation>
        <location evidence="1">Cell membrane</location>
        <topology evidence="1">Single-pass type I membrane protein</topology>
    </subcellularLocation>
</comment>
<dbReference type="Gene3D" id="2.60.40.10">
    <property type="entry name" value="Immunoglobulins"/>
    <property type="match status" value="2"/>
</dbReference>
<keyword evidence="6 11" id="KW-0472">Membrane</keyword>
<evidence type="ECO:0000256" key="11">
    <source>
        <dbReference type="SAM" id="Phobius"/>
    </source>
</evidence>
<evidence type="ECO:0000256" key="9">
    <source>
        <dbReference type="ARBA" id="ARBA00023180"/>
    </source>
</evidence>
<evidence type="ECO:0000256" key="8">
    <source>
        <dbReference type="ARBA" id="ARBA00023170"/>
    </source>
</evidence>
<dbReference type="GO" id="GO:0071222">
    <property type="term" value="P:cellular response to lipopolysaccharide"/>
    <property type="evidence" value="ECO:0007669"/>
    <property type="project" value="TreeGrafter"/>
</dbReference>
<evidence type="ECO:0000256" key="1">
    <source>
        <dbReference type="ARBA" id="ARBA00004251"/>
    </source>
</evidence>
<keyword evidence="8" id="KW-0675">Receptor</keyword>
<dbReference type="GO" id="GO:0006955">
    <property type="term" value="P:immune response"/>
    <property type="evidence" value="ECO:0007669"/>
    <property type="project" value="TreeGrafter"/>
</dbReference>
<organism evidence="14 15">
    <name type="scientific">Stichopus japonicus</name>
    <name type="common">Sea cucumber</name>
    <dbReference type="NCBI Taxonomy" id="307972"/>
    <lineage>
        <taxon>Eukaryota</taxon>
        <taxon>Metazoa</taxon>
        <taxon>Echinodermata</taxon>
        <taxon>Eleutherozoa</taxon>
        <taxon>Echinozoa</taxon>
        <taxon>Holothuroidea</taxon>
        <taxon>Aspidochirotacea</taxon>
        <taxon>Aspidochirotida</taxon>
        <taxon>Stichopodidae</taxon>
        <taxon>Apostichopus</taxon>
    </lineage>
</organism>
<keyword evidence="2" id="KW-1003">Cell membrane</keyword>
<feature type="transmembrane region" description="Helical" evidence="11">
    <location>
        <begin position="41"/>
        <end position="61"/>
    </location>
</feature>